<dbReference type="OrthoDB" id="4036490at2759"/>
<evidence type="ECO:0000313" key="3">
    <source>
        <dbReference type="Proteomes" id="UP000002866"/>
    </source>
</evidence>
<feature type="compositionally biased region" description="Polar residues" evidence="1">
    <location>
        <begin position="1"/>
        <end position="20"/>
    </location>
</feature>
<dbReference type="EMBL" id="HE806321">
    <property type="protein sequence ID" value="CCH61732.1"/>
    <property type="molecule type" value="Genomic_DNA"/>
</dbReference>
<accession>I2H5T0</accession>
<feature type="compositionally biased region" description="Polar residues" evidence="1">
    <location>
        <begin position="200"/>
        <end position="209"/>
    </location>
</feature>
<dbReference type="RefSeq" id="XP_004181251.1">
    <property type="nucleotide sequence ID" value="XM_004181203.1"/>
</dbReference>
<dbReference type="FunCoup" id="I2H5T0">
    <property type="interactions" value="64"/>
</dbReference>
<name>I2H5T0_HENB6</name>
<dbReference type="InParanoid" id="I2H5T0"/>
<keyword evidence="3" id="KW-1185">Reference proteome</keyword>
<dbReference type="Proteomes" id="UP000002866">
    <property type="component" value="Chromosome 6"/>
</dbReference>
<gene>
    <name evidence="2" type="primary">TBLA0F01900</name>
    <name evidence="2" type="ORF">TBLA_0F01900</name>
</gene>
<reference evidence="2 3" key="1">
    <citation type="journal article" date="2011" name="Proc. Natl. Acad. Sci. U.S.A.">
        <title>Evolutionary erosion of yeast sex chromosomes by mating-type switching accidents.</title>
        <authorList>
            <person name="Gordon J.L."/>
            <person name="Armisen D."/>
            <person name="Proux-Wera E."/>
            <person name="Oheigeartaigh S.S."/>
            <person name="Byrne K.P."/>
            <person name="Wolfe K.H."/>
        </authorList>
    </citation>
    <scope>NUCLEOTIDE SEQUENCE [LARGE SCALE GENOMIC DNA]</scope>
    <source>
        <strain evidence="3">ATCC 34711 / CBS 6284 / DSM 70876 / NBRC 10599 / NRRL Y-10934 / UCD 77-7</strain>
    </source>
</reference>
<dbReference type="HOGENOM" id="CLU_072880_0_0_1"/>
<dbReference type="GeneID" id="14496841"/>
<dbReference type="eggNOG" id="ENOG502S01E">
    <property type="taxonomic scope" value="Eukaryota"/>
</dbReference>
<feature type="compositionally biased region" description="Low complexity" evidence="1">
    <location>
        <begin position="255"/>
        <end position="266"/>
    </location>
</feature>
<evidence type="ECO:0000256" key="1">
    <source>
        <dbReference type="SAM" id="MobiDB-lite"/>
    </source>
</evidence>
<dbReference type="AlphaFoldDB" id="I2H5T0"/>
<sequence length="343" mass="39617">MDSARSSGDATANPNDSNNFGPPFPSKMMGNKWFQKAYDTALDFYAKDSALQQRDRWELYERFERIANYQKFAGFSTFGLIVFGPYLAKYMKTGGFKNVRLPRNLLVGIFASVIAQRVTIRYKYSNEIDQLKYQTVSQQNWDSTNNFQTNSLTRQLGMMEQLQNSPPKMWSNYFKATFNNPSRRFPDPRERLQKMLENPNRPTGASFLNQRDPFSLYSGARHDSHLPKPEPLQPNYSDSGDLRNPVQTSYDPFMTSSNDNNTLDSNFKNDTKPGDFQRNRDGISQRALQNSRAQDPLIRPQQGSSWEKVRNGMWNKPDASQQDEKDLFDTSSILDIDYSNDKK</sequence>
<feature type="region of interest" description="Disordered" evidence="1">
    <location>
        <begin position="197"/>
        <end position="343"/>
    </location>
</feature>
<dbReference type="KEGG" id="tbl:TBLA_0F01900"/>
<dbReference type="InterPro" id="IPR012470">
    <property type="entry name" value="Pup1-like"/>
</dbReference>
<organism evidence="2 3">
    <name type="scientific">Henningerozyma blattae (strain ATCC 34711 / CBS 6284 / DSM 70876 / NBRC 10599 / NRRL Y-10934 / UCD 77-7)</name>
    <name type="common">Yeast</name>
    <name type="synonym">Tetrapisispora blattae</name>
    <dbReference type="NCBI Taxonomy" id="1071380"/>
    <lineage>
        <taxon>Eukaryota</taxon>
        <taxon>Fungi</taxon>
        <taxon>Dikarya</taxon>
        <taxon>Ascomycota</taxon>
        <taxon>Saccharomycotina</taxon>
        <taxon>Saccharomycetes</taxon>
        <taxon>Saccharomycetales</taxon>
        <taxon>Saccharomycetaceae</taxon>
        <taxon>Henningerozyma</taxon>
    </lineage>
</organism>
<dbReference type="Pfam" id="PF07954">
    <property type="entry name" value="DUF1689"/>
    <property type="match status" value="1"/>
</dbReference>
<feature type="region of interest" description="Disordered" evidence="1">
    <location>
        <begin position="1"/>
        <end position="22"/>
    </location>
</feature>
<feature type="compositionally biased region" description="Basic and acidic residues" evidence="1">
    <location>
        <begin position="267"/>
        <end position="283"/>
    </location>
</feature>
<evidence type="ECO:0000313" key="2">
    <source>
        <dbReference type="EMBL" id="CCH61732.1"/>
    </source>
</evidence>
<proteinExistence type="predicted"/>
<protein>
    <submittedName>
        <fullName evidence="2">Uncharacterized protein</fullName>
    </submittedName>
</protein>